<dbReference type="AlphaFoldDB" id="A0A645JBF0"/>
<evidence type="ECO:0000313" key="2">
    <source>
        <dbReference type="EMBL" id="MPN60981.1"/>
    </source>
</evidence>
<accession>A0A645JBF0</accession>
<comment type="caution">
    <text evidence="2">The sequence shown here is derived from an EMBL/GenBank/DDBJ whole genome shotgun (WGS) entry which is preliminary data.</text>
</comment>
<feature type="coiled-coil region" evidence="1">
    <location>
        <begin position="4"/>
        <end position="31"/>
    </location>
</feature>
<keyword evidence="1" id="KW-0175">Coiled coil</keyword>
<evidence type="ECO:0000256" key="1">
    <source>
        <dbReference type="SAM" id="Coils"/>
    </source>
</evidence>
<name>A0A645JBF0_9ZZZZ</name>
<protein>
    <submittedName>
        <fullName evidence="2">Uncharacterized protein</fullName>
    </submittedName>
</protein>
<proteinExistence type="predicted"/>
<dbReference type="EMBL" id="VSSQ01136967">
    <property type="protein sequence ID" value="MPN60981.1"/>
    <property type="molecule type" value="Genomic_DNA"/>
</dbReference>
<gene>
    <name evidence="2" type="ORF">SDC9_208715</name>
</gene>
<organism evidence="2">
    <name type="scientific">bioreactor metagenome</name>
    <dbReference type="NCBI Taxonomy" id="1076179"/>
    <lineage>
        <taxon>unclassified sequences</taxon>
        <taxon>metagenomes</taxon>
        <taxon>ecological metagenomes</taxon>
    </lineage>
</organism>
<reference evidence="2" key="1">
    <citation type="submission" date="2019-08" db="EMBL/GenBank/DDBJ databases">
        <authorList>
            <person name="Kucharzyk K."/>
            <person name="Murdoch R.W."/>
            <person name="Higgins S."/>
            <person name="Loffler F."/>
        </authorList>
    </citation>
    <scope>NUCLEOTIDE SEQUENCE</scope>
</reference>
<sequence>MLTESEAETQLKDLHQQLTDIEQIKKSYEAKMAASSPTRSAAEITASIKGKLHQDSFTAQEKRAALQTILASVIVERVDDTRGRGSKPEIHVQIQLK</sequence>